<dbReference type="InterPro" id="IPR029058">
    <property type="entry name" value="AB_hydrolase_fold"/>
</dbReference>
<proteinExistence type="predicted"/>
<dbReference type="InterPro" id="IPR007398">
    <property type="entry name" value="BioG"/>
</dbReference>
<protein>
    <submittedName>
        <fullName evidence="1">Uncharacterized protein conserved in bacteria</fullName>
    </submittedName>
</protein>
<dbReference type="Gene3D" id="3.40.50.1820">
    <property type="entry name" value="alpha/beta hydrolase"/>
    <property type="match status" value="1"/>
</dbReference>
<accession>A0A336N3M9</accession>
<dbReference type="Proteomes" id="UP000253728">
    <property type="component" value="Unassembled WGS sequence"/>
</dbReference>
<sequence length="217" mass="25115">MQYQLISQNPPSRNLIVYFAGWGTPPSAVQHLAIPPVYDLLLCYDYRDFSLEFDFSRYENVRLVAWSMGVWVAERVMRQIPLLSATAMNGTGLPMHDDYGIPCAVFQGTLDTLDEVNQGKFERRMCGDKQLLQQYQSLEGRRSIEEIHAELTALYDALSVEHQHTALSWTKAIIGTQDRIFPAQNQRNYWHERCEVSEIGGGHYLFPLLQTWEQLWQ</sequence>
<dbReference type="SUPFAM" id="SSF53474">
    <property type="entry name" value="alpha/beta-Hydrolases"/>
    <property type="match status" value="1"/>
</dbReference>
<dbReference type="Pfam" id="PF04301">
    <property type="entry name" value="BioG"/>
    <property type="match status" value="1"/>
</dbReference>
<gene>
    <name evidence="1" type="ORF">NCTC5908_00607</name>
</gene>
<dbReference type="EMBL" id="UFSP01000001">
    <property type="protein sequence ID" value="SSY93907.1"/>
    <property type="molecule type" value="Genomic_DNA"/>
</dbReference>
<organism evidence="1 2">
    <name type="scientific">Aggregatibacter aphrophilus</name>
    <name type="common">Haemophilus aphrophilus</name>
    <dbReference type="NCBI Taxonomy" id="732"/>
    <lineage>
        <taxon>Bacteria</taxon>
        <taxon>Pseudomonadati</taxon>
        <taxon>Pseudomonadota</taxon>
        <taxon>Gammaproteobacteria</taxon>
        <taxon>Pasteurellales</taxon>
        <taxon>Pasteurellaceae</taxon>
        <taxon>Aggregatibacter</taxon>
    </lineage>
</organism>
<dbReference type="GeneID" id="49636633"/>
<name>A0A336N3M9_AGGAP</name>
<evidence type="ECO:0000313" key="2">
    <source>
        <dbReference type="Proteomes" id="UP000253728"/>
    </source>
</evidence>
<evidence type="ECO:0000313" key="1">
    <source>
        <dbReference type="EMBL" id="SSY93907.1"/>
    </source>
</evidence>
<reference evidence="1 2" key="1">
    <citation type="submission" date="2018-06" db="EMBL/GenBank/DDBJ databases">
        <authorList>
            <consortium name="Pathogen Informatics"/>
            <person name="Doyle S."/>
        </authorList>
    </citation>
    <scope>NUCLEOTIDE SEQUENCE [LARGE SCALE GENOMIC DNA]</scope>
    <source>
        <strain evidence="1 2">NCTC5908</strain>
    </source>
</reference>
<dbReference type="AlphaFoldDB" id="A0A336N3M9"/>
<dbReference type="RefSeq" id="WP_005704527.1">
    <property type="nucleotide sequence ID" value="NZ_MAQF01000032.1"/>
</dbReference>